<dbReference type="PANTHER" id="PTHR13620:SF75">
    <property type="entry name" value="UBIQUITIN-LIKE DOMAIN-CONTAINING PROTEIN"/>
    <property type="match status" value="1"/>
</dbReference>
<protein>
    <recommendedName>
        <fullName evidence="5">3'-5' exonuclease domain-containing protein</fullName>
    </recommendedName>
</protein>
<feature type="compositionally biased region" description="Basic and acidic residues" evidence="4">
    <location>
        <begin position="337"/>
        <end position="346"/>
    </location>
</feature>
<dbReference type="GO" id="GO:0005634">
    <property type="term" value="C:nucleus"/>
    <property type="evidence" value="ECO:0007669"/>
    <property type="project" value="TreeGrafter"/>
</dbReference>
<feature type="compositionally biased region" description="Polar residues" evidence="4">
    <location>
        <begin position="294"/>
        <end position="303"/>
    </location>
</feature>
<feature type="compositionally biased region" description="Low complexity" evidence="4">
    <location>
        <begin position="1"/>
        <end position="12"/>
    </location>
</feature>
<dbReference type="Gene3D" id="3.30.420.10">
    <property type="entry name" value="Ribonuclease H-like superfamily/Ribonuclease H"/>
    <property type="match status" value="1"/>
</dbReference>
<comment type="caution">
    <text evidence="6">The sequence shown here is derived from an EMBL/GenBank/DDBJ whole genome shotgun (WGS) entry which is preliminary data.</text>
</comment>
<dbReference type="EMBL" id="JAUUTY010000002">
    <property type="protein sequence ID" value="KAK1681379.1"/>
    <property type="molecule type" value="Genomic_DNA"/>
</dbReference>
<dbReference type="AlphaFoldDB" id="A0AAD8WUW8"/>
<name>A0AAD8WUW8_LOLMU</name>
<evidence type="ECO:0000256" key="3">
    <source>
        <dbReference type="SAM" id="Coils"/>
    </source>
</evidence>
<dbReference type="GO" id="GO:0008408">
    <property type="term" value="F:3'-5' exonuclease activity"/>
    <property type="evidence" value="ECO:0007669"/>
    <property type="project" value="InterPro"/>
</dbReference>
<evidence type="ECO:0000256" key="4">
    <source>
        <dbReference type="SAM" id="MobiDB-lite"/>
    </source>
</evidence>
<accession>A0AAD8WUW8</accession>
<feature type="region of interest" description="Disordered" evidence="4">
    <location>
        <begin position="1"/>
        <end position="23"/>
    </location>
</feature>
<evidence type="ECO:0000313" key="6">
    <source>
        <dbReference type="EMBL" id="KAK1681379.1"/>
    </source>
</evidence>
<keyword evidence="1" id="KW-0540">Nuclease</keyword>
<dbReference type="SUPFAM" id="SSF53098">
    <property type="entry name" value="Ribonuclease H-like"/>
    <property type="match status" value="1"/>
</dbReference>
<evidence type="ECO:0000259" key="5">
    <source>
        <dbReference type="Pfam" id="PF01612"/>
    </source>
</evidence>
<keyword evidence="7" id="KW-1185">Reference proteome</keyword>
<gene>
    <name evidence="6" type="ORF">QYE76_042227</name>
</gene>
<feature type="domain" description="3'-5' exonuclease" evidence="5">
    <location>
        <begin position="59"/>
        <end position="228"/>
    </location>
</feature>
<organism evidence="6 7">
    <name type="scientific">Lolium multiflorum</name>
    <name type="common">Italian ryegrass</name>
    <name type="synonym">Lolium perenne subsp. multiflorum</name>
    <dbReference type="NCBI Taxonomy" id="4521"/>
    <lineage>
        <taxon>Eukaryota</taxon>
        <taxon>Viridiplantae</taxon>
        <taxon>Streptophyta</taxon>
        <taxon>Embryophyta</taxon>
        <taxon>Tracheophyta</taxon>
        <taxon>Spermatophyta</taxon>
        <taxon>Magnoliopsida</taxon>
        <taxon>Liliopsida</taxon>
        <taxon>Poales</taxon>
        <taxon>Poaceae</taxon>
        <taxon>BOP clade</taxon>
        <taxon>Pooideae</taxon>
        <taxon>Poodae</taxon>
        <taxon>Poeae</taxon>
        <taxon>Poeae Chloroplast Group 2 (Poeae type)</taxon>
        <taxon>Loliodinae</taxon>
        <taxon>Loliinae</taxon>
        <taxon>Lolium</taxon>
    </lineage>
</organism>
<evidence type="ECO:0000256" key="2">
    <source>
        <dbReference type="ARBA" id="ARBA00022801"/>
    </source>
</evidence>
<keyword evidence="3" id="KW-0175">Coiled coil</keyword>
<feature type="region of interest" description="Disordered" evidence="4">
    <location>
        <begin position="288"/>
        <end position="371"/>
    </location>
</feature>
<feature type="coiled-coil region" evidence="3">
    <location>
        <begin position="254"/>
        <end position="285"/>
    </location>
</feature>
<dbReference type="Pfam" id="PF01612">
    <property type="entry name" value="DNA_pol_A_exo1"/>
    <property type="match status" value="1"/>
</dbReference>
<dbReference type="Proteomes" id="UP001231189">
    <property type="component" value="Unassembled WGS sequence"/>
</dbReference>
<dbReference type="InterPro" id="IPR012337">
    <property type="entry name" value="RNaseH-like_sf"/>
</dbReference>
<feature type="compositionally biased region" description="Polar residues" evidence="4">
    <location>
        <begin position="350"/>
        <end position="360"/>
    </location>
</feature>
<dbReference type="GO" id="GO:0006139">
    <property type="term" value="P:nucleobase-containing compound metabolic process"/>
    <property type="evidence" value="ECO:0007669"/>
    <property type="project" value="InterPro"/>
</dbReference>
<dbReference type="InterPro" id="IPR051132">
    <property type="entry name" value="3-5_Exonuclease_domain"/>
</dbReference>
<evidence type="ECO:0000313" key="7">
    <source>
        <dbReference type="Proteomes" id="UP001231189"/>
    </source>
</evidence>
<dbReference type="GO" id="GO:0003676">
    <property type="term" value="F:nucleic acid binding"/>
    <property type="evidence" value="ECO:0007669"/>
    <property type="project" value="InterPro"/>
</dbReference>
<reference evidence="6" key="1">
    <citation type="submission" date="2023-07" db="EMBL/GenBank/DDBJ databases">
        <title>A chromosome-level genome assembly of Lolium multiflorum.</title>
        <authorList>
            <person name="Chen Y."/>
            <person name="Copetti D."/>
            <person name="Kolliker R."/>
            <person name="Studer B."/>
        </authorList>
    </citation>
    <scope>NUCLEOTIDE SEQUENCE</scope>
    <source>
        <strain evidence="6">02402/16</strain>
        <tissue evidence="6">Leaf</tissue>
    </source>
</reference>
<dbReference type="InterPro" id="IPR002562">
    <property type="entry name" value="3'-5'_exonuclease_dom"/>
</dbReference>
<proteinExistence type="predicted"/>
<evidence type="ECO:0000256" key="1">
    <source>
        <dbReference type="ARBA" id="ARBA00022722"/>
    </source>
</evidence>
<dbReference type="PANTHER" id="PTHR13620">
    <property type="entry name" value="3-5 EXONUCLEASE"/>
    <property type="match status" value="1"/>
</dbReference>
<keyword evidence="2" id="KW-0378">Hydrolase</keyword>
<dbReference type="GO" id="GO:0005737">
    <property type="term" value="C:cytoplasm"/>
    <property type="evidence" value="ECO:0007669"/>
    <property type="project" value="TreeGrafter"/>
</dbReference>
<sequence>MDASSSSSSVPQPLLPPPPSAMQPFTQIRTFTVHGGKEIDVVYTNEEETMSKYLKMYAQWYAEEEENKFVGLDLEYTPEDPNHEEDNYLAVVQLSMRNHVLVCHYSWTNGECPALRSFLQNQGIVFCTVDKRADFIKLYYEKIIIPRENWIDIQEFVNVKGLNERGNLMRDGMASLATSIIDESYSQMKNKFPPERHDYWEERPLSDLNLEYAAKDAYVSYQLYVKIWFFLRYLVFCPGCKKEDKLRGHLCDKCNKAEIEVERAQKNAAAEIARLNAELASVQAELASLKAPASSDNTQQTSPPHGKRRKMNDEQWLESSDAPKSSDYWQNLRKKSWTGDEQKSDDPWTTEMSDQQSPKSDNPWLTKPGNY</sequence>
<dbReference type="InterPro" id="IPR036397">
    <property type="entry name" value="RNaseH_sf"/>
</dbReference>